<evidence type="ECO:0000256" key="2">
    <source>
        <dbReference type="ARBA" id="ARBA00023002"/>
    </source>
</evidence>
<keyword evidence="5" id="KW-1185">Reference proteome</keyword>
<evidence type="ECO:0000256" key="1">
    <source>
        <dbReference type="ARBA" id="ARBA00022630"/>
    </source>
</evidence>
<dbReference type="EMBL" id="CP060637">
    <property type="protein sequence ID" value="QNM15362.1"/>
    <property type="molecule type" value="Genomic_DNA"/>
</dbReference>
<dbReference type="Pfam" id="PF07992">
    <property type="entry name" value="Pyr_redox_2"/>
    <property type="match status" value="1"/>
</dbReference>
<dbReference type="InterPro" id="IPR023753">
    <property type="entry name" value="FAD/NAD-binding_dom"/>
</dbReference>
<keyword evidence="2" id="KW-0560">Oxidoreductase</keyword>
<protein>
    <submittedName>
        <fullName evidence="4">NAD(P)/FAD-dependent oxidoreductase</fullName>
    </submittedName>
</protein>
<dbReference type="PRINTS" id="PR00469">
    <property type="entry name" value="PNDRDTASEII"/>
</dbReference>
<reference evidence="4 5" key="1">
    <citation type="submission" date="2020-08" db="EMBL/GenBank/DDBJ databases">
        <authorList>
            <person name="Liu C."/>
            <person name="Sun Q."/>
        </authorList>
    </citation>
    <scope>NUCLEOTIDE SEQUENCE [LARGE SCALE GENOMIC DNA]</scope>
    <source>
        <strain evidence="4 5">NSJ-57</strain>
    </source>
</reference>
<evidence type="ECO:0000259" key="3">
    <source>
        <dbReference type="Pfam" id="PF07992"/>
    </source>
</evidence>
<dbReference type="GO" id="GO:0016491">
    <property type="term" value="F:oxidoreductase activity"/>
    <property type="evidence" value="ECO:0007669"/>
    <property type="project" value="UniProtKB-KW"/>
</dbReference>
<dbReference type="KEGG" id="fho:H9Q81_00545"/>
<name>A0A7G9GX30_9FUSO</name>
<evidence type="ECO:0000313" key="5">
    <source>
        <dbReference type="Proteomes" id="UP000515913"/>
    </source>
</evidence>
<evidence type="ECO:0000313" key="4">
    <source>
        <dbReference type="EMBL" id="QNM15362.1"/>
    </source>
</evidence>
<dbReference type="InterPro" id="IPR050097">
    <property type="entry name" value="Ferredoxin-NADP_redctase_2"/>
</dbReference>
<keyword evidence="1" id="KW-0285">Flavoprotein</keyword>
<dbReference type="InterPro" id="IPR036188">
    <property type="entry name" value="FAD/NAD-bd_sf"/>
</dbReference>
<dbReference type="SUPFAM" id="SSF51905">
    <property type="entry name" value="FAD/NAD(P)-binding domain"/>
    <property type="match status" value="1"/>
</dbReference>
<dbReference type="Proteomes" id="UP000515913">
    <property type="component" value="Chromosome"/>
</dbReference>
<accession>A0A7G9GX30</accession>
<sequence length="306" mass="33659">MGKDKIYDVVIVGGGPAGLTAALYTSRSKLSTLVVEKEKMGSLYMAHKIDNYPGFPDGISGTDLNILMKKQSAKFGTEFVDAMLFGFDPYEEIKVVKTDKGNFKCKNIIVATGTGKNFGKKLKGEQEFLGRGVSYCATCDGAFTKNRIVSLAGQGEEVAQEALFLTKFSKEIQIFINEPNFNCSEESLEALKKSDKVKIITNAKLQEILGDDFVEEITVDVDGNIQNYKTDFIFLYLGTKNNTEMYGEFANLDQHSNIITKENLKLNVDGMYAAGDIRSGVVRQITTAVADGTIAGLEVIKRVLRK</sequence>
<gene>
    <name evidence="4" type="ORF">H9Q81_00545</name>
</gene>
<feature type="domain" description="FAD/NAD(P)-binding" evidence="3">
    <location>
        <begin position="7"/>
        <end position="292"/>
    </location>
</feature>
<organism evidence="4 5">
    <name type="scientific">Fusobacterium hominis</name>
    <dbReference type="NCBI Taxonomy" id="2764326"/>
    <lineage>
        <taxon>Bacteria</taxon>
        <taxon>Fusobacteriati</taxon>
        <taxon>Fusobacteriota</taxon>
        <taxon>Fusobacteriia</taxon>
        <taxon>Fusobacteriales</taxon>
        <taxon>Fusobacteriaceae</taxon>
        <taxon>Fusobacterium</taxon>
    </lineage>
</organism>
<dbReference type="RefSeq" id="WP_187422915.1">
    <property type="nucleotide sequence ID" value="NZ_CP060637.1"/>
</dbReference>
<dbReference type="PRINTS" id="PR00368">
    <property type="entry name" value="FADPNR"/>
</dbReference>
<dbReference type="AlphaFoldDB" id="A0A7G9GX30"/>
<dbReference type="Gene3D" id="3.50.50.60">
    <property type="entry name" value="FAD/NAD(P)-binding domain"/>
    <property type="match status" value="2"/>
</dbReference>
<dbReference type="PANTHER" id="PTHR48105">
    <property type="entry name" value="THIOREDOXIN REDUCTASE 1-RELATED-RELATED"/>
    <property type="match status" value="1"/>
</dbReference>
<proteinExistence type="predicted"/>